<dbReference type="AlphaFoldDB" id="A0A6P5KYJ2"/>
<name>A0A6P5KYJ2_PHACI</name>
<reference evidence="3" key="1">
    <citation type="submission" date="2025-08" db="UniProtKB">
        <authorList>
            <consortium name="RefSeq"/>
        </authorList>
    </citation>
    <scope>IDENTIFICATION</scope>
    <source>
        <tissue evidence="3">Spleen</tissue>
    </source>
</reference>
<protein>
    <submittedName>
        <fullName evidence="3">Probable fibrosin-1</fullName>
    </submittedName>
</protein>
<organism evidence="2 3">
    <name type="scientific">Phascolarctos cinereus</name>
    <name type="common">Koala</name>
    <dbReference type="NCBI Taxonomy" id="38626"/>
    <lineage>
        <taxon>Eukaryota</taxon>
        <taxon>Metazoa</taxon>
        <taxon>Chordata</taxon>
        <taxon>Craniata</taxon>
        <taxon>Vertebrata</taxon>
        <taxon>Euteleostomi</taxon>
        <taxon>Mammalia</taxon>
        <taxon>Metatheria</taxon>
        <taxon>Diprotodontia</taxon>
        <taxon>Phascolarctidae</taxon>
        <taxon>Phascolarctos</taxon>
    </lineage>
</organism>
<feature type="region of interest" description="Disordered" evidence="1">
    <location>
        <begin position="33"/>
        <end position="61"/>
    </location>
</feature>
<dbReference type="GeneID" id="110214451"/>
<dbReference type="RefSeq" id="XP_020851053.1">
    <property type="nucleotide sequence ID" value="XM_020995394.1"/>
</dbReference>
<dbReference type="KEGG" id="pcw:110214451"/>
<dbReference type="Proteomes" id="UP000515140">
    <property type="component" value="Unplaced"/>
</dbReference>
<gene>
    <name evidence="3" type="primary">LOC110214451</name>
</gene>
<evidence type="ECO:0000256" key="1">
    <source>
        <dbReference type="SAM" id="MobiDB-lite"/>
    </source>
</evidence>
<dbReference type="InParanoid" id="A0A6P5KYJ2"/>
<proteinExistence type="predicted"/>
<keyword evidence="2" id="KW-1185">Reference proteome</keyword>
<feature type="compositionally biased region" description="Low complexity" evidence="1">
    <location>
        <begin position="84"/>
        <end position="93"/>
    </location>
</feature>
<evidence type="ECO:0000313" key="3">
    <source>
        <dbReference type="RefSeq" id="XP_020851053.1"/>
    </source>
</evidence>
<accession>A0A6P5KYJ2</accession>
<sequence length="110" mass="11114">MSPVTKKGGGRSTHIHIHNVSVLRQCRALQGGVTERHGVESERGGELERRGSERASRASEEAARAAAAAEAAVAAATAAAAAAAAARGSGQARPELKLGSPHCPAQAELS</sequence>
<evidence type="ECO:0000313" key="2">
    <source>
        <dbReference type="Proteomes" id="UP000515140"/>
    </source>
</evidence>
<feature type="compositionally biased region" description="Basic and acidic residues" evidence="1">
    <location>
        <begin position="34"/>
        <end position="61"/>
    </location>
</feature>
<feature type="region of interest" description="Disordered" evidence="1">
    <location>
        <begin position="84"/>
        <end position="110"/>
    </location>
</feature>